<dbReference type="InterPro" id="IPR013083">
    <property type="entry name" value="Znf_RING/FYVE/PHD"/>
</dbReference>
<dbReference type="SUPFAM" id="SSF52540">
    <property type="entry name" value="P-loop containing nucleoside triphosphate hydrolases"/>
    <property type="match status" value="1"/>
</dbReference>
<dbReference type="Gene3D" id="3.30.40.10">
    <property type="entry name" value="Zinc/RING finger domain, C3HC4 (zinc finger)"/>
    <property type="match status" value="1"/>
</dbReference>
<feature type="compositionally biased region" description="Polar residues" evidence="6">
    <location>
        <begin position="1854"/>
        <end position="1871"/>
    </location>
</feature>
<dbReference type="SMART" id="SM00249">
    <property type="entry name" value="PHD"/>
    <property type="match status" value="1"/>
</dbReference>
<evidence type="ECO:0000256" key="4">
    <source>
        <dbReference type="PROSITE-ProRule" id="PRU00146"/>
    </source>
</evidence>
<keyword evidence="3" id="KW-0862">Zinc</keyword>
<dbReference type="InterPro" id="IPR019787">
    <property type="entry name" value="Znf_PHD-finger"/>
</dbReference>
<dbReference type="InterPro" id="IPR056882">
    <property type="entry name" value="MOM1_dom"/>
</dbReference>
<evidence type="ECO:0000256" key="3">
    <source>
        <dbReference type="ARBA" id="ARBA00022833"/>
    </source>
</evidence>
<gene>
    <name evidence="9" type="ORF">SAY87_012948</name>
</gene>
<dbReference type="PANTHER" id="PTHR35116:SF2">
    <property type="entry name" value="ATP-DEPENDENT HELICASE FAMILY PROTEIN-RELATED"/>
    <property type="match status" value="1"/>
</dbReference>
<feature type="coiled-coil region" evidence="5">
    <location>
        <begin position="1614"/>
        <end position="1641"/>
    </location>
</feature>
<dbReference type="PROSITE" id="PS01359">
    <property type="entry name" value="ZF_PHD_1"/>
    <property type="match status" value="1"/>
</dbReference>
<evidence type="ECO:0000256" key="6">
    <source>
        <dbReference type="SAM" id="MobiDB-lite"/>
    </source>
</evidence>
<feature type="region of interest" description="Disordered" evidence="6">
    <location>
        <begin position="1390"/>
        <end position="1409"/>
    </location>
</feature>
<keyword evidence="2 4" id="KW-0863">Zinc-finger</keyword>
<comment type="caution">
    <text evidence="9">The sequence shown here is derived from an EMBL/GenBank/DDBJ whole genome shotgun (WGS) entry which is preliminary data.</text>
</comment>
<dbReference type="Gene3D" id="3.40.50.300">
    <property type="entry name" value="P-loop containing nucleotide triphosphate hydrolases"/>
    <property type="match status" value="1"/>
</dbReference>
<proteinExistence type="predicted"/>
<dbReference type="SUPFAM" id="SSF57903">
    <property type="entry name" value="FYVE/PHD zinc finger"/>
    <property type="match status" value="1"/>
</dbReference>
<accession>A0AAN7KIP3</accession>
<keyword evidence="1" id="KW-0479">Metal-binding</keyword>
<feature type="compositionally biased region" description="Basic and acidic residues" evidence="6">
    <location>
        <begin position="152"/>
        <end position="182"/>
    </location>
</feature>
<reference evidence="9 10" key="1">
    <citation type="journal article" date="2023" name="Hortic Res">
        <title>Pangenome of water caltrop reveals structural variations and asymmetric subgenome divergence after allopolyploidization.</title>
        <authorList>
            <person name="Zhang X."/>
            <person name="Chen Y."/>
            <person name="Wang L."/>
            <person name="Yuan Y."/>
            <person name="Fang M."/>
            <person name="Shi L."/>
            <person name="Lu R."/>
            <person name="Comes H.P."/>
            <person name="Ma Y."/>
            <person name="Chen Y."/>
            <person name="Huang G."/>
            <person name="Zhou Y."/>
            <person name="Zheng Z."/>
            <person name="Qiu Y."/>
        </authorList>
    </citation>
    <scope>NUCLEOTIDE SEQUENCE [LARGE SCALE GENOMIC DNA]</scope>
    <source>
        <tissue evidence="9">Roots</tissue>
    </source>
</reference>
<sequence>MQVRIYLTCLNSPRISVRRSYMQCFLLSRRMTNNSPTTEKITDEYIRGRRSSARLASASVSSVEDSSGLRRSPRVKTINEIADLENQTTRKSGQLEMHASSAPPVIKVSINKGLSHSPLRRSERCKMQCSPLSSSHTKNSGQGSGTSVSHSKKMEELKKGSFMKKSTERAKEASGVDSRDIKSAQAEKMGMAARAYRTLFQKQEKKVKLSVSKEELSSPRWSPACDCTSSKSNSSKELDPPENGQDNFPLIRKKLIFTDQPHNLEKANNLQSPINQEFESLPSPRRGEDSIRNGRSSSGGGCMDMGPVVVADTSAVASCKYNVQAPLPSNSTDNFYVEEDGMNLKRKSRELEDDIDSRGGGNLIENELQSGLALEIQANGNGTECFICKLDGSLLSCHGKNCERSFHLSCLNPPLKVATSGVWHCPACDVREMEASDTNGVRVQKQPTISGCGVESSRFIEYWVPVQLSNIQLEQYCATLLSNSLSLCSSSRTDPVGALRDIFVSARKCCDHPYLVDTDLQQLLVKDLPVDQYLDVGIKASGKLQFLEKLLLELKNRSLRALVLFQSIGSFGRDSISIGDILDDFLQQRYGADSYERIDGDIPRHKKLAAMNNYNKDLGRFVFLLEARACLPSIKLVSVDAVVIFGSDWSPANDIRNLQKVQLESQFEQIKIFRLYTSCTVEEKVLINAKNGDSVPIQNAQPNYSHSLLMWGAKCLFDELQEFHHHFGASSSTASCDQSQANDVMRELLSILPRNDENGSRLESYSHFLISRALQVQGPQIYYSKEILLLGESKTQCHAEELPQMFWTKLLEGKAPHWKYSSVSQQRNRKRVQGNGNQYTQKDEYNKVEKKRGKLAENNVDLYSRKKRKNEDKEVVINKEAGSDPVHLTSLEKGAVESYEGNLDGSDAQGTLHDAQNRLHLRLKPQISRLCEALSLEGEVKDMVDNFLDYVINSRVVNQEPATILQAFQLALCWTAASLVKWKIDHKKSLALARNHLCYGCSEDEAECVYAILRGLKKPFLRHRENLKVTQNTRAPEKVDEVPTANLSLSRSSVLMHNKVKVEIEDWPLNQECSDKDVIQNPILEEREIPFSTKEIQHKCSKQMEKLLKEQEEERNKIYKKFEVEKGELENEHSLEAFFITQLIRDGPLRTEKLKALEDEHARKIRECENQLNIHLKELEERQLAARNDSQQKEASSGGAEHRGLINNVGSISDAHDQVGIIQTNGGEAAQQANPIEAATVIEEPAQCQPENGHILENRYVQLPSFGEGVSDGLTLGALIPDGVDTTAYEHREDSVDRPMSVVPDGADTVPEHGLESLDEVEIALPDGVDTAPENVVKVGNAYEHREDPYSPTSVGYQDASGQLVASPTSYQDAAIPPNQGHIYGLREESASQQIIDKAPDSRTEVSKQPYPKGTEVAVQVACPPHAPQQTIDRPSDSNNDDASDQPHPEMLCADIAVQVPCPAHTSQDTIDMPPVASLPSDQSCSEVSGVGLSMQVPFPTPCPHTADAITHQWREEGLNTQNISSHFTPEPLIPPDPQRATTHLGYLETGLTRLAFLSGATQIALPNSSDPLQNELDRLRLESDLATGLYLDTKSKLKTDCEKEIEVMIAQIREKYDRKIEEAEAEYSSKQNELLANQNKVMKNKILAEAFRTKCVHLLASAAQAARQDAISSIAQQLPSSSSLASPLFNPKPPSAILHNNNDTAIRHPINLPDPQPMRSSASVQVMSTSASMCTPRPPIIGRFPSPCNNSQGQSEVRAPAPHLQPFRQTILALPHGAIPPRPPLIRSFSPRSVTNVPLSSAQNSGILQHDHPAGPSGAPHDSGYALDLLTTISRQIMANLPNSLQLPPPNSTIPSSPDVQQPSIGNRNTAEAEVLCLSDDD</sequence>
<evidence type="ECO:0000313" key="9">
    <source>
        <dbReference type="EMBL" id="KAK4763510.1"/>
    </source>
</evidence>
<dbReference type="InterPro" id="IPR039322">
    <property type="entry name" value="MOM1"/>
</dbReference>
<dbReference type="EMBL" id="JAXIOK010000008">
    <property type="protein sequence ID" value="KAK4763510.1"/>
    <property type="molecule type" value="Genomic_DNA"/>
</dbReference>
<feature type="compositionally biased region" description="Polar residues" evidence="6">
    <location>
        <begin position="130"/>
        <end position="149"/>
    </location>
</feature>
<dbReference type="PROSITE" id="PS50016">
    <property type="entry name" value="ZF_PHD_2"/>
    <property type="match status" value="1"/>
</dbReference>
<evidence type="ECO:0000256" key="1">
    <source>
        <dbReference type="ARBA" id="ARBA00022723"/>
    </source>
</evidence>
<feature type="region of interest" description="Disordered" evidence="6">
    <location>
        <begin position="1427"/>
        <end position="1448"/>
    </location>
</feature>
<organism evidence="9 10">
    <name type="scientific">Trapa incisa</name>
    <dbReference type="NCBI Taxonomy" id="236973"/>
    <lineage>
        <taxon>Eukaryota</taxon>
        <taxon>Viridiplantae</taxon>
        <taxon>Streptophyta</taxon>
        <taxon>Embryophyta</taxon>
        <taxon>Tracheophyta</taxon>
        <taxon>Spermatophyta</taxon>
        <taxon>Magnoliopsida</taxon>
        <taxon>eudicotyledons</taxon>
        <taxon>Gunneridae</taxon>
        <taxon>Pentapetalae</taxon>
        <taxon>rosids</taxon>
        <taxon>malvids</taxon>
        <taxon>Myrtales</taxon>
        <taxon>Lythraceae</taxon>
        <taxon>Trapa</taxon>
    </lineage>
</organism>
<name>A0AAN7KIP3_9MYRT</name>
<evidence type="ECO:0000313" key="10">
    <source>
        <dbReference type="Proteomes" id="UP001345219"/>
    </source>
</evidence>
<feature type="region of interest" description="Disordered" evidence="6">
    <location>
        <begin position="209"/>
        <end position="247"/>
    </location>
</feature>
<feature type="region of interest" description="Disordered" evidence="6">
    <location>
        <begin position="268"/>
        <end position="300"/>
    </location>
</feature>
<evidence type="ECO:0000256" key="2">
    <source>
        <dbReference type="ARBA" id="ARBA00022771"/>
    </source>
</evidence>
<dbReference type="InterPro" id="IPR011011">
    <property type="entry name" value="Znf_FYVE_PHD"/>
</dbReference>
<dbReference type="GO" id="GO:0031507">
    <property type="term" value="P:heterochromatin formation"/>
    <property type="evidence" value="ECO:0007669"/>
    <property type="project" value="InterPro"/>
</dbReference>
<dbReference type="Proteomes" id="UP001345219">
    <property type="component" value="Chromosome 11"/>
</dbReference>
<evidence type="ECO:0000256" key="5">
    <source>
        <dbReference type="SAM" id="Coils"/>
    </source>
</evidence>
<feature type="compositionally biased region" description="Polar residues" evidence="6">
    <location>
        <begin position="268"/>
        <end position="278"/>
    </location>
</feature>
<dbReference type="Gene3D" id="6.10.250.1310">
    <property type="match status" value="1"/>
</dbReference>
<feature type="domain" description="Helicase C-terminal" evidence="8">
    <location>
        <begin position="546"/>
        <end position="716"/>
    </location>
</feature>
<dbReference type="PROSITE" id="PS51194">
    <property type="entry name" value="HELICASE_CTER"/>
    <property type="match status" value="1"/>
</dbReference>
<dbReference type="Pfam" id="PF25029">
    <property type="entry name" value="MOM1"/>
    <property type="match status" value="1"/>
</dbReference>
<evidence type="ECO:0000259" key="8">
    <source>
        <dbReference type="PROSITE" id="PS51194"/>
    </source>
</evidence>
<feature type="domain" description="PHD-type" evidence="7">
    <location>
        <begin position="382"/>
        <end position="431"/>
    </location>
</feature>
<feature type="region of interest" description="Disordered" evidence="6">
    <location>
        <begin position="1805"/>
        <end position="1824"/>
    </location>
</feature>
<feature type="region of interest" description="Disordered" evidence="6">
    <location>
        <begin position="1843"/>
        <end position="1871"/>
    </location>
</feature>
<dbReference type="Pfam" id="PF00271">
    <property type="entry name" value="Helicase_C"/>
    <property type="match status" value="1"/>
</dbReference>
<keyword evidence="5" id="KW-0175">Coiled coil</keyword>
<dbReference type="InterPro" id="IPR001650">
    <property type="entry name" value="Helicase_C-like"/>
</dbReference>
<feature type="region of interest" description="Disordered" evidence="6">
    <location>
        <begin position="1185"/>
        <end position="1205"/>
    </location>
</feature>
<dbReference type="PANTHER" id="PTHR35116">
    <property type="entry name" value="HELICASE PROTEIN MOM1"/>
    <property type="match status" value="1"/>
</dbReference>
<dbReference type="GO" id="GO:0008270">
    <property type="term" value="F:zinc ion binding"/>
    <property type="evidence" value="ECO:0007669"/>
    <property type="project" value="UniProtKB-KW"/>
</dbReference>
<feature type="region of interest" description="Disordered" evidence="6">
    <location>
        <begin position="115"/>
        <end position="182"/>
    </location>
</feature>
<dbReference type="InterPro" id="IPR001965">
    <property type="entry name" value="Znf_PHD"/>
</dbReference>
<keyword evidence="10" id="KW-1185">Reference proteome</keyword>
<evidence type="ECO:0000259" key="7">
    <source>
        <dbReference type="PROSITE" id="PS50016"/>
    </source>
</evidence>
<dbReference type="InterPro" id="IPR027417">
    <property type="entry name" value="P-loop_NTPase"/>
</dbReference>
<dbReference type="Pfam" id="PF00628">
    <property type="entry name" value="PHD"/>
    <property type="match status" value="1"/>
</dbReference>
<protein>
    <recommendedName>
        <fullName evidence="11">Helicase protein MOM1</fullName>
    </recommendedName>
</protein>
<dbReference type="InterPro" id="IPR019786">
    <property type="entry name" value="Zinc_finger_PHD-type_CS"/>
</dbReference>
<evidence type="ECO:0008006" key="11">
    <source>
        <dbReference type="Google" id="ProtNLM"/>
    </source>
</evidence>